<organism evidence="1 2">
    <name type="scientific">Rubidibacter lacunae KORDI 51-2</name>
    <dbReference type="NCBI Taxonomy" id="582515"/>
    <lineage>
        <taxon>Bacteria</taxon>
        <taxon>Bacillati</taxon>
        <taxon>Cyanobacteriota</taxon>
        <taxon>Cyanophyceae</taxon>
        <taxon>Oscillatoriophycideae</taxon>
        <taxon>Chroococcales</taxon>
        <taxon>Aphanothecaceae</taxon>
        <taxon>Rubidibacter</taxon>
    </lineage>
</organism>
<dbReference type="SUPFAM" id="SSF47781">
    <property type="entry name" value="RuvA domain 2-like"/>
    <property type="match status" value="2"/>
</dbReference>
<dbReference type="InterPro" id="IPR010994">
    <property type="entry name" value="RuvA_2-like"/>
</dbReference>
<dbReference type="GO" id="GO:0015627">
    <property type="term" value="C:type II protein secretion system complex"/>
    <property type="evidence" value="ECO:0007669"/>
    <property type="project" value="TreeGrafter"/>
</dbReference>
<dbReference type="eggNOG" id="COG1555">
    <property type="taxonomic scope" value="Bacteria"/>
</dbReference>
<dbReference type="Pfam" id="PF12836">
    <property type="entry name" value="HHH_3"/>
    <property type="match status" value="1"/>
</dbReference>
<dbReference type="PANTHER" id="PTHR21180">
    <property type="entry name" value="ENDONUCLEASE/EXONUCLEASE/PHOSPHATASE FAMILY DOMAIN-CONTAINING PROTEIN 1"/>
    <property type="match status" value="1"/>
</dbReference>
<dbReference type="AlphaFoldDB" id="U5DCV2"/>
<reference evidence="1 2" key="1">
    <citation type="submission" date="2013-05" db="EMBL/GenBank/DDBJ databases">
        <title>Draft genome sequence of Rubidibacter lacunae KORDI 51-2.</title>
        <authorList>
            <person name="Choi D.H."/>
            <person name="Noh J.H."/>
            <person name="Kwon K.-K."/>
            <person name="Lee J.-H."/>
            <person name="Ryu J.-Y."/>
        </authorList>
    </citation>
    <scope>NUCLEOTIDE SEQUENCE [LARGE SCALE GENOMIC DNA]</scope>
    <source>
        <strain evidence="1 2">KORDI 51-2</strain>
    </source>
</reference>
<evidence type="ECO:0000313" key="1">
    <source>
        <dbReference type="EMBL" id="ERN42358.1"/>
    </source>
</evidence>
<keyword evidence="2" id="KW-1185">Reference proteome</keyword>
<name>U5DCV2_9CHRO</name>
<proteinExistence type="predicted"/>
<dbReference type="PANTHER" id="PTHR21180:SF32">
    <property type="entry name" value="ENDONUCLEASE_EXONUCLEASE_PHOSPHATASE FAMILY DOMAIN-CONTAINING PROTEIN 1"/>
    <property type="match status" value="1"/>
</dbReference>
<dbReference type="Gene3D" id="1.10.150.320">
    <property type="entry name" value="Photosystem II 12 kDa extrinsic protein"/>
    <property type="match status" value="2"/>
</dbReference>
<accession>U5DCV2</accession>
<sequence length="202" mass="23037">MTGPRGGSRFTISWFLRNRFCSPSRFLLVFDWLSRRTRQSALRDRLQRDPLSRLDSAEEVAVAAELGIAIEVNRASVDDWLRLPGISIHQARAIADLTRAGVHFLCLEDIAAALNVPSDRLQPLRPVLRFSYFDPEETERQLDPNLATVEQLARIPLLDAELAARLVGERDRRGPYRSLADLHQRLDLNGQLTAQLLHYLKF</sequence>
<dbReference type="GO" id="GO:0015628">
    <property type="term" value="P:protein secretion by the type II secretion system"/>
    <property type="evidence" value="ECO:0007669"/>
    <property type="project" value="TreeGrafter"/>
</dbReference>
<comment type="caution">
    <text evidence="1">The sequence shown here is derived from an EMBL/GenBank/DDBJ whole genome shotgun (WGS) entry which is preliminary data.</text>
</comment>
<dbReference type="STRING" id="582515.KR51_00009700"/>
<dbReference type="Proteomes" id="UP000016960">
    <property type="component" value="Unassembled WGS sequence"/>
</dbReference>
<dbReference type="RefSeq" id="WP_022605217.1">
    <property type="nucleotide sequence ID" value="NZ_ASSJ01000023.1"/>
</dbReference>
<dbReference type="InParanoid" id="U5DCV2"/>
<evidence type="ECO:0000313" key="2">
    <source>
        <dbReference type="Proteomes" id="UP000016960"/>
    </source>
</evidence>
<protein>
    <submittedName>
        <fullName evidence="1">DNA uptake protein</fullName>
    </submittedName>
</protein>
<gene>
    <name evidence="1" type="ORF">KR51_00009700</name>
</gene>
<dbReference type="InterPro" id="IPR051675">
    <property type="entry name" value="Endo/Exo/Phosphatase_dom_1"/>
</dbReference>
<dbReference type="EMBL" id="ASSJ01000023">
    <property type="protein sequence ID" value="ERN42358.1"/>
    <property type="molecule type" value="Genomic_DNA"/>
</dbReference>